<keyword evidence="1" id="KW-1133">Transmembrane helix</keyword>
<proteinExistence type="predicted"/>
<keyword evidence="1" id="KW-0472">Membrane</keyword>
<evidence type="ECO:0000256" key="1">
    <source>
        <dbReference type="SAM" id="Phobius"/>
    </source>
</evidence>
<organism evidence="2 3">
    <name type="scientific">Myxococcus fulvus</name>
    <dbReference type="NCBI Taxonomy" id="33"/>
    <lineage>
        <taxon>Bacteria</taxon>
        <taxon>Pseudomonadati</taxon>
        <taxon>Myxococcota</taxon>
        <taxon>Myxococcia</taxon>
        <taxon>Myxococcales</taxon>
        <taxon>Cystobacterineae</taxon>
        <taxon>Myxococcaceae</taxon>
        <taxon>Myxococcus</taxon>
    </lineage>
</organism>
<reference evidence="2 3" key="1">
    <citation type="submission" date="2016-10" db="EMBL/GenBank/DDBJ databases">
        <authorList>
            <person name="Varghese N."/>
            <person name="Submissions S."/>
        </authorList>
    </citation>
    <scope>NUCLEOTIDE SEQUENCE [LARGE SCALE GENOMIC DNA]</scope>
    <source>
        <strain evidence="2 3">DSM 16525</strain>
    </source>
</reference>
<evidence type="ECO:0000313" key="3">
    <source>
        <dbReference type="Proteomes" id="UP000183760"/>
    </source>
</evidence>
<keyword evidence="3" id="KW-1185">Reference proteome</keyword>
<dbReference type="RefSeq" id="WP_074955141.1">
    <property type="nucleotide sequence ID" value="NZ_BJXR01000031.1"/>
</dbReference>
<evidence type="ECO:0000313" key="2">
    <source>
        <dbReference type="EMBL" id="SEU15281.1"/>
    </source>
</evidence>
<feature type="transmembrane region" description="Helical" evidence="1">
    <location>
        <begin position="31"/>
        <end position="51"/>
    </location>
</feature>
<evidence type="ECO:0008006" key="4">
    <source>
        <dbReference type="Google" id="ProtNLM"/>
    </source>
</evidence>
<comment type="caution">
    <text evidence="2">The sequence shown here is derived from an EMBL/GenBank/DDBJ whole genome shotgun (WGS) entry which is preliminary data.</text>
</comment>
<accession>A0ABY1CKB0</accession>
<sequence length="177" mass="19645">MAKWLVPLLSLLGAALMTVLGYLSFTAALAVPLVMLAGAALVLVTLVLAVLPVRRKVNFLSLAWMLAGLVLSYLGLTRGTSWRFDQMEMRFAPLIAALESYHSSKGAYPESVKVLVPEWIAQVPTCDGPEPEGSDSPFATDTGYHRREDGSFAITCYTIVFWKYSYDSRQKLWYGWD</sequence>
<name>A0ABY1CKB0_MYXFU</name>
<keyword evidence="1" id="KW-0812">Transmembrane</keyword>
<dbReference type="EMBL" id="FOIB01000005">
    <property type="protein sequence ID" value="SEU15281.1"/>
    <property type="molecule type" value="Genomic_DNA"/>
</dbReference>
<dbReference type="Proteomes" id="UP000183760">
    <property type="component" value="Unassembled WGS sequence"/>
</dbReference>
<gene>
    <name evidence="2" type="ORF">SAMN05443572_105348</name>
</gene>
<protein>
    <recommendedName>
        <fullName evidence="4">Lipoprotein</fullName>
    </recommendedName>
</protein>
<feature type="transmembrane region" description="Helical" evidence="1">
    <location>
        <begin position="58"/>
        <end position="76"/>
    </location>
</feature>